<reference evidence="4" key="1">
    <citation type="submission" date="2017-01" db="EMBL/GenBank/DDBJ databases">
        <authorList>
            <person name="Varghese N."/>
            <person name="Submissions S."/>
        </authorList>
    </citation>
    <scope>NUCLEOTIDE SEQUENCE [LARGE SCALE GENOMIC DNA]</scope>
    <source>
        <strain evidence="4">DSM 21768</strain>
    </source>
</reference>
<evidence type="ECO:0000256" key="1">
    <source>
        <dbReference type="SAM" id="Coils"/>
    </source>
</evidence>
<keyword evidence="4" id="KW-1185">Reference proteome</keyword>
<dbReference type="EMBL" id="FTNU01000003">
    <property type="protein sequence ID" value="SIR83210.1"/>
    <property type="molecule type" value="Genomic_DNA"/>
</dbReference>
<name>A0A1N7E559_9GAMM</name>
<feature type="coiled-coil region" evidence="1">
    <location>
        <begin position="84"/>
        <end position="173"/>
    </location>
</feature>
<protein>
    <submittedName>
        <fullName evidence="3">EcsC protein family protein</fullName>
    </submittedName>
</protein>
<dbReference type="STRING" id="34061.B0189_04755"/>
<dbReference type="InterPro" id="IPR024787">
    <property type="entry name" value="EcsC"/>
</dbReference>
<accession>A0A1N7E559</accession>
<organism evidence="3 4">
    <name type="scientific">Moraxella cuniculi DSM 21768</name>
    <dbReference type="NCBI Taxonomy" id="1122245"/>
    <lineage>
        <taxon>Bacteria</taxon>
        <taxon>Pseudomonadati</taxon>
        <taxon>Pseudomonadota</taxon>
        <taxon>Gammaproteobacteria</taxon>
        <taxon>Moraxellales</taxon>
        <taxon>Moraxellaceae</taxon>
        <taxon>Moraxella</taxon>
    </lineage>
</organism>
<dbReference type="Pfam" id="PF12787">
    <property type="entry name" value="EcsC"/>
    <property type="match status" value="1"/>
</dbReference>
<evidence type="ECO:0000313" key="3">
    <source>
        <dbReference type="EMBL" id="SIR83210.1"/>
    </source>
</evidence>
<dbReference type="Gene3D" id="1.20.5.1230">
    <property type="entry name" value="Apolipoprotein A-I"/>
    <property type="match status" value="1"/>
</dbReference>
<sequence length="583" mass="63270">MSKNNKSQAPHTKNQHDEQMQALAQEVAEHDDVQIVAEVNIDNKIVSDVLIIRDSEGNETDNSTQQAKLSSQNADEQPAAEEPLEAIKQQAQDLTEQATSLAQSHKQAVADGADELLKTAKEGIDELKQNAERAQETVANKVQQLTEQAENQAKQLKTQLQQTKADLLHAGDELKQQVSETIDTARTETEAAVLTGSVAVHDKVAATKDKLQTLLEQGKSTLELKVQALDEKYGASEKLAELGESVTLASESVKQEAQAWQTSAEQSLQAAKQAGEAYDKTHKQTGMATKLGKLGAYLAAAYGANQAKNKQYQAVNLQQDSFAKDAFHEQSSQVANYLFGAKAATAQNFANKFIPAGRLETLSEAVYQKVAQWADAWAMKDLQQDARFAIVETLSDDEKERFVQDIAHQNRALAVLGGVAGLAGLKGVLADMAWLLMVSLKTVYQVAAIYGKPLQGKQGIKQVYGILAGANLEKLQEKQVILTALALGSTMLANAQQTGVKQQLTALANRYRESQPYAKQFVDLDKLNPSWLHKLLPIGSVAVGAYYNNQLIDEVIGTALATFTDGSGEIALLEASMTEKTQE</sequence>
<dbReference type="Proteomes" id="UP000187495">
    <property type="component" value="Unassembled WGS sequence"/>
</dbReference>
<dbReference type="AlphaFoldDB" id="A0A1N7E559"/>
<proteinExistence type="predicted"/>
<feature type="compositionally biased region" description="Polar residues" evidence="2">
    <location>
        <begin position="1"/>
        <end position="12"/>
    </location>
</feature>
<feature type="region of interest" description="Disordered" evidence="2">
    <location>
        <begin position="56"/>
        <end position="83"/>
    </location>
</feature>
<evidence type="ECO:0000256" key="2">
    <source>
        <dbReference type="SAM" id="MobiDB-lite"/>
    </source>
</evidence>
<evidence type="ECO:0000313" key="4">
    <source>
        <dbReference type="Proteomes" id="UP000187495"/>
    </source>
</evidence>
<feature type="region of interest" description="Disordered" evidence="2">
    <location>
        <begin position="1"/>
        <end position="22"/>
    </location>
</feature>
<dbReference type="RefSeq" id="WP_076554861.1">
    <property type="nucleotide sequence ID" value="NZ_FTNU01000003.1"/>
</dbReference>
<feature type="compositionally biased region" description="Polar residues" evidence="2">
    <location>
        <begin position="60"/>
        <end position="75"/>
    </location>
</feature>
<gene>
    <name evidence="3" type="ORF">SAMN02745664_10390</name>
</gene>
<keyword evidence="1" id="KW-0175">Coiled coil</keyword>